<evidence type="ECO:0000313" key="3">
    <source>
        <dbReference type="Proteomes" id="UP001597389"/>
    </source>
</evidence>
<protein>
    <submittedName>
        <fullName evidence="2">ABC transporter permease</fullName>
    </submittedName>
</protein>
<feature type="transmembrane region" description="Helical" evidence="1">
    <location>
        <begin position="112"/>
        <end position="137"/>
    </location>
</feature>
<dbReference type="EMBL" id="JBHUJB010000035">
    <property type="protein sequence ID" value="MFD2158917.1"/>
    <property type="molecule type" value="Genomic_DNA"/>
</dbReference>
<dbReference type="RefSeq" id="WP_377087171.1">
    <property type="nucleotide sequence ID" value="NZ_JBHSJL010000014.1"/>
</dbReference>
<evidence type="ECO:0000313" key="2">
    <source>
        <dbReference type="EMBL" id="MFD2158917.1"/>
    </source>
</evidence>
<keyword evidence="1" id="KW-0812">Transmembrane</keyword>
<feature type="transmembrane region" description="Helical" evidence="1">
    <location>
        <begin position="280"/>
        <end position="301"/>
    </location>
</feature>
<feature type="transmembrane region" description="Helical" evidence="1">
    <location>
        <begin position="69"/>
        <end position="91"/>
    </location>
</feature>
<keyword evidence="1" id="KW-0472">Membrane</keyword>
<evidence type="ECO:0000256" key="1">
    <source>
        <dbReference type="SAM" id="Phobius"/>
    </source>
</evidence>
<sequence>MSEVVKVNPVLEKINDFSDKLSPMLVKELRQGMRGMGFVILFIALQALLVLVMIGFSTASSYGNSGESLSSTLIAFFSLAVMFVQPLRGITALSSEIKGKTIDLMVLTKLSAWRIVFGKWVSLVGQSGLILVTLLPYMIMRYFFGGMQLFAEIALLLLIFVASAALTALTVGLSAVPSIILRGIVCLIGGFFLLQTISMGVIFAREGLVDALTLSDPDALYGLLAFIGVSGYVMWLSLDFGASLIAPLAENRSTPRKLIGYGLVVLATLLMMPVDEDAALILGWILILPLALTALTEHPYLVPQVCLPFVRKFGVGNVTGRVLYPGWASGVFYVASLFVILQVLNAISGFELFDDDELHATVINSFSILVFPLVVYRLFFRKSANIFGIYLAVMMFTWLVGLLALVLAEVTDQDGLLLLFCWLPTANLFGTFSLGNSYEGTMIAFGYLSYIAYSAIALVTSKVVWKHVRESELAAEELIEKK</sequence>
<comment type="caution">
    <text evidence="2">The sequence shown here is derived from an EMBL/GenBank/DDBJ whole genome shotgun (WGS) entry which is preliminary data.</text>
</comment>
<feature type="transmembrane region" description="Helical" evidence="1">
    <location>
        <begin position="149"/>
        <end position="172"/>
    </location>
</feature>
<gene>
    <name evidence="2" type="ORF">ACFSW8_08415</name>
</gene>
<feature type="transmembrane region" description="Helical" evidence="1">
    <location>
        <begin position="179"/>
        <end position="203"/>
    </location>
</feature>
<feature type="transmembrane region" description="Helical" evidence="1">
    <location>
        <begin position="258"/>
        <end position="274"/>
    </location>
</feature>
<feature type="transmembrane region" description="Helical" evidence="1">
    <location>
        <begin position="223"/>
        <end position="246"/>
    </location>
</feature>
<dbReference type="Proteomes" id="UP001597389">
    <property type="component" value="Unassembled WGS sequence"/>
</dbReference>
<name>A0ABW4ZBB6_9BACT</name>
<feature type="transmembrane region" description="Helical" evidence="1">
    <location>
        <begin position="322"/>
        <end position="341"/>
    </location>
</feature>
<feature type="transmembrane region" description="Helical" evidence="1">
    <location>
        <begin position="37"/>
        <end position="57"/>
    </location>
</feature>
<feature type="transmembrane region" description="Helical" evidence="1">
    <location>
        <begin position="447"/>
        <end position="465"/>
    </location>
</feature>
<keyword evidence="1" id="KW-1133">Transmembrane helix</keyword>
<keyword evidence="3" id="KW-1185">Reference proteome</keyword>
<reference evidence="3" key="1">
    <citation type="journal article" date="2019" name="Int. J. Syst. Evol. Microbiol.">
        <title>The Global Catalogue of Microorganisms (GCM) 10K type strain sequencing project: providing services to taxonomists for standard genome sequencing and annotation.</title>
        <authorList>
            <consortium name="The Broad Institute Genomics Platform"/>
            <consortium name="The Broad Institute Genome Sequencing Center for Infectious Disease"/>
            <person name="Wu L."/>
            <person name="Ma J."/>
        </authorList>
    </citation>
    <scope>NUCLEOTIDE SEQUENCE [LARGE SCALE GENOMIC DNA]</scope>
    <source>
        <strain evidence="3">CCUG 57942</strain>
    </source>
</reference>
<feature type="transmembrane region" description="Helical" evidence="1">
    <location>
        <begin position="361"/>
        <end position="380"/>
    </location>
</feature>
<organism evidence="2 3">
    <name type="scientific">Rubritalea tangerina</name>
    <dbReference type="NCBI Taxonomy" id="430798"/>
    <lineage>
        <taxon>Bacteria</taxon>
        <taxon>Pseudomonadati</taxon>
        <taxon>Verrucomicrobiota</taxon>
        <taxon>Verrucomicrobiia</taxon>
        <taxon>Verrucomicrobiales</taxon>
        <taxon>Rubritaleaceae</taxon>
        <taxon>Rubritalea</taxon>
    </lineage>
</organism>
<accession>A0ABW4ZBB6</accession>
<proteinExistence type="predicted"/>
<feature type="transmembrane region" description="Helical" evidence="1">
    <location>
        <begin position="387"/>
        <end position="410"/>
    </location>
</feature>